<protein>
    <submittedName>
        <fullName evidence="1">Uncharacterized protein</fullName>
    </submittedName>
</protein>
<proteinExistence type="predicted"/>
<accession>A0A371CSL2</accession>
<gene>
    <name evidence="1" type="ORF">OH76DRAFT_1487972</name>
</gene>
<sequence length="249" mass="26619">MSMLTSSALYLDLLCGRFSSSDAGSHAYGITDEFLVLNASVHLVVHSDGAVFMVIVNLDDDSGDHLVFDFGSFWISDNALTLRAGRDGLVLTLANASDMESFERACDQVLPFHVAGSMQPTLEQLGELGIITVPRLIGGFLRGDPVVQDPLESCVEAPQGVEPVNDGEDEPSVYEDATDAVTDGGGHGAHPALLDDAVDEIDFNFKELEALVEEAVDELGAQMDDIEEFTDLAALVEEAVHVVMECLSS</sequence>
<reference evidence="1 2" key="1">
    <citation type="journal article" date="2018" name="Biotechnol. Biofuels">
        <title>Integrative visual omics of the white-rot fungus Polyporus brumalis exposes the biotechnological potential of its oxidative enzymes for delignifying raw plant biomass.</title>
        <authorList>
            <person name="Miyauchi S."/>
            <person name="Rancon A."/>
            <person name="Drula E."/>
            <person name="Hage H."/>
            <person name="Chaduli D."/>
            <person name="Favel A."/>
            <person name="Grisel S."/>
            <person name="Henrissat B."/>
            <person name="Herpoel-Gimbert I."/>
            <person name="Ruiz-Duenas F.J."/>
            <person name="Chevret D."/>
            <person name="Hainaut M."/>
            <person name="Lin J."/>
            <person name="Wang M."/>
            <person name="Pangilinan J."/>
            <person name="Lipzen A."/>
            <person name="Lesage-Meessen L."/>
            <person name="Navarro D."/>
            <person name="Riley R."/>
            <person name="Grigoriev I.V."/>
            <person name="Zhou S."/>
            <person name="Raouche S."/>
            <person name="Rosso M.N."/>
        </authorList>
    </citation>
    <scope>NUCLEOTIDE SEQUENCE [LARGE SCALE GENOMIC DNA]</scope>
    <source>
        <strain evidence="1 2">BRFM 1820</strain>
    </source>
</reference>
<name>A0A371CSL2_9APHY</name>
<evidence type="ECO:0000313" key="2">
    <source>
        <dbReference type="Proteomes" id="UP000256964"/>
    </source>
</evidence>
<keyword evidence="2" id="KW-1185">Reference proteome</keyword>
<dbReference type="AlphaFoldDB" id="A0A371CSL2"/>
<dbReference type="Proteomes" id="UP000256964">
    <property type="component" value="Unassembled WGS sequence"/>
</dbReference>
<evidence type="ECO:0000313" key="1">
    <source>
        <dbReference type="EMBL" id="RDX43280.1"/>
    </source>
</evidence>
<dbReference type="OrthoDB" id="2756328at2759"/>
<organism evidence="1 2">
    <name type="scientific">Lentinus brumalis</name>
    <dbReference type="NCBI Taxonomy" id="2498619"/>
    <lineage>
        <taxon>Eukaryota</taxon>
        <taxon>Fungi</taxon>
        <taxon>Dikarya</taxon>
        <taxon>Basidiomycota</taxon>
        <taxon>Agaricomycotina</taxon>
        <taxon>Agaricomycetes</taxon>
        <taxon>Polyporales</taxon>
        <taxon>Polyporaceae</taxon>
        <taxon>Lentinus</taxon>
    </lineage>
</organism>
<dbReference type="EMBL" id="KZ857467">
    <property type="protein sequence ID" value="RDX43280.1"/>
    <property type="molecule type" value="Genomic_DNA"/>
</dbReference>